<protein>
    <submittedName>
        <fullName evidence="2">Uncharacterized protein</fullName>
    </submittedName>
</protein>
<organism evidence="2 3">
    <name type="scientific">Cercophora newfieldiana</name>
    <dbReference type="NCBI Taxonomy" id="92897"/>
    <lineage>
        <taxon>Eukaryota</taxon>
        <taxon>Fungi</taxon>
        <taxon>Dikarya</taxon>
        <taxon>Ascomycota</taxon>
        <taxon>Pezizomycotina</taxon>
        <taxon>Sordariomycetes</taxon>
        <taxon>Sordariomycetidae</taxon>
        <taxon>Sordariales</taxon>
        <taxon>Lasiosphaeriaceae</taxon>
        <taxon>Cercophora</taxon>
    </lineage>
</organism>
<proteinExistence type="predicted"/>
<feature type="region of interest" description="Disordered" evidence="1">
    <location>
        <begin position="1"/>
        <end position="142"/>
    </location>
</feature>
<feature type="compositionally biased region" description="Basic and acidic residues" evidence="1">
    <location>
        <begin position="13"/>
        <end position="37"/>
    </location>
</feature>
<keyword evidence="3" id="KW-1185">Reference proteome</keyword>
<evidence type="ECO:0000256" key="1">
    <source>
        <dbReference type="SAM" id="MobiDB-lite"/>
    </source>
</evidence>
<feature type="compositionally biased region" description="Basic and acidic residues" evidence="1">
    <location>
        <begin position="130"/>
        <end position="142"/>
    </location>
</feature>
<evidence type="ECO:0000313" key="2">
    <source>
        <dbReference type="EMBL" id="KAK0656078.1"/>
    </source>
</evidence>
<reference evidence="2" key="1">
    <citation type="submission" date="2023-06" db="EMBL/GenBank/DDBJ databases">
        <title>Genome-scale phylogeny and comparative genomics of the fungal order Sordariales.</title>
        <authorList>
            <consortium name="Lawrence Berkeley National Laboratory"/>
            <person name="Hensen N."/>
            <person name="Bonometti L."/>
            <person name="Westerberg I."/>
            <person name="Brannstrom I.O."/>
            <person name="Guillou S."/>
            <person name="Cros-Aarteil S."/>
            <person name="Calhoun S."/>
            <person name="Haridas S."/>
            <person name="Kuo A."/>
            <person name="Mondo S."/>
            <person name="Pangilinan J."/>
            <person name="Riley R."/>
            <person name="Labutti K."/>
            <person name="Andreopoulos B."/>
            <person name="Lipzen A."/>
            <person name="Chen C."/>
            <person name="Yanf M."/>
            <person name="Daum C."/>
            <person name="Ng V."/>
            <person name="Clum A."/>
            <person name="Steindorff A."/>
            <person name="Ohm R."/>
            <person name="Martin F."/>
            <person name="Silar P."/>
            <person name="Natvig D."/>
            <person name="Lalanne C."/>
            <person name="Gautier V."/>
            <person name="Ament-Velasquez S.L."/>
            <person name="Kruys A."/>
            <person name="Hutchinson M.I."/>
            <person name="Powell A.J."/>
            <person name="Barry K."/>
            <person name="Miller A.N."/>
            <person name="Grigoriev I.V."/>
            <person name="Debuchy R."/>
            <person name="Gladieux P."/>
            <person name="Thoren M.H."/>
            <person name="Johannesson H."/>
        </authorList>
    </citation>
    <scope>NUCLEOTIDE SEQUENCE</scope>
    <source>
        <strain evidence="2">SMH2532-1</strain>
    </source>
</reference>
<gene>
    <name evidence="2" type="ORF">B0T16DRAFT_384845</name>
</gene>
<dbReference type="EMBL" id="JAULSV010000001">
    <property type="protein sequence ID" value="KAK0656078.1"/>
    <property type="molecule type" value="Genomic_DNA"/>
</dbReference>
<accession>A0AA40D0I5</accession>
<feature type="compositionally biased region" description="Basic residues" evidence="1">
    <location>
        <begin position="1"/>
        <end position="12"/>
    </location>
</feature>
<evidence type="ECO:0000313" key="3">
    <source>
        <dbReference type="Proteomes" id="UP001174936"/>
    </source>
</evidence>
<dbReference type="Proteomes" id="UP001174936">
    <property type="component" value="Unassembled WGS sequence"/>
</dbReference>
<sequence length="177" mass="20790">MQPSNNHRRRPDRNHGEQRDHGERSRRDRTGEFESHRYARRPRKHDGLGDGPEAITASRDVDEPQGNDYVQSWLRKTQESRVERSRPEGEEVQRRVPRKESPRAHLEMLRGKTKKRTRPAPSLSASLSGRSEHLEDRQFEKRARHKTLADKYEYRPDKKKVTLEVQPSTAATVSPLW</sequence>
<comment type="caution">
    <text evidence="2">The sequence shown here is derived from an EMBL/GenBank/DDBJ whole genome shotgun (WGS) entry which is preliminary data.</text>
</comment>
<feature type="compositionally biased region" description="Basic and acidic residues" evidence="1">
    <location>
        <begin position="76"/>
        <end position="110"/>
    </location>
</feature>
<name>A0AA40D0I5_9PEZI</name>
<dbReference type="AlphaFoldDB" id="A0AA40D0I5"/>